<sequence length="76" mass="8366">MLVAMHGSAYLGGKQTAAVCAVQAAVSCKVFADIQWLRAEHQRAELRAAYFGHSIPEPMVEMRTDERFFKALAANP</sequence>
<protein>
    <submittedName>
        <fullName evidence="1">Uncharacterized protein</fullName>
    </submittedName>
</protein>
<gene>
    <name evidence="1" type="ORF">CUN49_12090</name>
</gene>
<dbReference type="EMBL" id="PGTM01000201">
    <property type="protein sequence ID" value="PJF35132.1"/>
    <property type="molecule type" value="Genomic_DNA"/>
</dbReference>
<reference evidence="1 2" key="1">
    <citation type="submission" date="2017-11" db="EMBL/GenBank/DDBJ databases">
        <title>Evolution of Phototrophy in the Chloroflexi Phylum Driven by Horizontal Gene Transfer.</title>
        <authorList>
            <person name="Ward L.M."/>
            <person name="Hemp J."/>
            <person name="Shih P.M."/>
            <person name="Mcglynn S.E."/>
            <person name="Fischer W."/>
        </authorList>
    </citation>
    <scope>NUCLEOTIDE SEQUENCE [LARGE SCALE GENOMIC DNA]</scope>
    <source>
        <strain evidence="1">JP3_13</strain>
    </source>
</reference>
<organism evidence="1 2">
    <name type="scientific">Candidatus Thermofonsia Clade 1 bacterium</name>
    <dbReference type="NCBI Taxonomy" id="2364210"/>
    <lineage>
        <taxon>Bacteria</taxon>
        <taxon>Bacillati</taxon>
        <taxon>Chloroflexota</taxon>
        <taxon>Candidatus Thermofontia</taxon>
        <taxon>Candidatus Thermofonsia Clade 1</taxon>
    </lineage>
</organism>
<proteinExistence type="predicted"/>
<dbReference type="AlphaFoldDB" id="A0A2M8PC60"/>
<evidence type="ECO:0000313" key="1">
    <source>
        <dbReference type="EMBL" id="PJF35132.1"/>
    </source>
</evidence>
<evidence type="ECO:0000313" key="2">
    <source>
        <dbReference type="Proteomes" id="UP000229681"/>
    </source>
</evidence>
<name>A0A2M8PC60_9CHLR</name>
<accession>A0A2M8PC60</accession>
<comment type="caution">
    <text evidence="1">The sequence shown here is derived from an EMBL/GenBank/DDBJ whole genome shotgun (WGS) entry which is preliminary data.</text>
</comment>
<dbReference type="Proteomes" id="UP000229681">
    <property type="component" value="Unassembled WGS sequence"/>
</dbReference>